<gene>
    <name evidence="3" type="ORF">GWI33_015583</name>
</gene>
<dbReference type="InterPro" id="IPR001849">
    <property type="entry name" value="PH_domain"/>
</dbReference>
<organism evidence="3 4">
    <name type="scientific">Rhynchophorus ferrugineus</name>
    <name type="common">Red palm weevil</name>
    <name type="synonym">Curculio ferrugineus</name>
    <dbReference type="NCBI Taxonomy" id="354439"/>
    <lineage>
        <taxon>Eukaryota</taxon>
        <taxon>Metazoa</taxon>
        <taxon>Ecdysozoa</taxon>
        <taxon>Arthropoda</taxon>
        <taxon>Hexapoda</taxon>
        <taxon>Insecta</taxon>
        <taxon>Pterygota</taxon>
        <taxon>Neoptera</taxon>
        <taxon>Endopterygota</taxon>
        <taxon>Coleoptera</taxon>
        <taxon>Polyphaga</taxon>
        <taxon>Cucujiformia</taxon>
        <taxon>Curculionidae</taxon>
        <taxon>Dryophthorinae</taxon>
        <taxon>Rhynchophorus</taxon>
    </lineage>
</organism>
<dbReference type="Gene3D" id="2.30.29.30">
    <property type="entry name" value="Pleckstrin-homology domain (PH domain)/Phosphotyrosine-binding domain (PTB)"/>
    <property type="match status" value="1"/>
</dbReference>
<dbReference type="OrthoDB" id="243840at2759"/>
<reference evidence="3" key="1">
    <citation type="submission" date="2020-08" db="EMBL/GenBank/DDBJ databases">
        <title>Genome sequencing and assembly of the red palm weevil Rhynchophorus ferrugineus.</title>
        <authorList>
            <person name="Dias G.B."/>
            <person name="Bergman C.M."/>
            <person name="Manee M."/>
        </authorList>
    </citation>
    <scope>NUCLEOTIDE SEQUENCE</scope>
    <source>
        <strain evidence="3">AA-2017</strain>
        <tissue evidence="3">Whole larva</tissue>
    </source>
</reference>
<accession>A0A834I474</accession>
<evidence type="ECO:0000256" key="1">
    <source>
        <dbReference type="SAM" id="MobiDB-lite"/>
    </source>
</evidence>
<dbReference type="Pfam" id="PF00169">
    <property type="entry name" value="PH"/>
    <property type="match status" value="1"/>
</dbReference>
<dbReference type="InterPro" id="IPR011993">
    <property type="entry name" value="PH-like_dom_sf"/>
</dbReference>
<comment type="caution">
    <text evidence="3">The sequence shown here is derived from an EMBL/GenBank/DDBJ whole genome shotgun (WGS) entry which is preliminary data.</text>
</comment>
<dbReference type="Proteomes" id="UP000625711">
    <property type="component" value="Unassembled WGS sequence"/>
</dbReference>
<feature type="compositionally biased region" description="Basic and acidic residues" evidence="1">
    <location>
        <begin position="503"/>
        <end position="513"/>
    </location>
</feature>
<dbReference type="PROSITE" id="PS50003">
    <property type="entry name" value="PH_DOMAIN"/>
    <property type="match status" value="1"/>
</dbReference>
<dbReference type="AlphaFoldDB" id="A0A834I474"/>
<dbReference type="SMART" id="SM00233">
    <property type="entry name" value="PH"/>
    <property type="match status" value="1"/>
</dbReference>
<name>A0A834I474_RHYFE</name>
<feature type="region of interest" description="Disordered" evidence="1">
    <location>
        <begin position="485"/>
        <end position="534"/>
    </location>
</feature>
<feature type="domain" description="PH" evidence="2">
    <location>
        <begin position="138"/>
        <end position="253"/>
    </location>
</feature>
<evidence type="ECO:0000313" key="3">
    <source>
        <dbReference type="EMBL" id="KAF7271553.1"/>
    </source>
</evidence>
<evidence type="ECO:0000259" key="2">
    <source>
        <dbReference type="PROSITE" id="PS50003"/>
    </source>
</evidence>
<evidence type="ECO:0000313" key="4">
    <source>
        <dbReference type="Proteomes" id="UP000625711"/>
    </source>
</evidence>
<proteinExistence type="predicted"/>
<dbReference type="EMBL" id="JAACXV010013944">
    <property type="protein sequence ID" value="KAF7271553.1"/>
    <property type="molecule type" value="Genomic_DNA"/>
</dbReference>
<protein>
    <recommendedName>
        <fullName evidence="2">PH domain-containing protein</fullName>
    </recommendedName>
</protein>
<keyword evidence="4" id="KW-1185">Reference proteome</keyword>
<sequence length="534" mass="60573">MTVDMEQSDEEFYLDINNLLYEICDFLKKASNNLTSADKSQAQNLIDKCKKQLIVLAKNKTNSAPDYVVMSSDVTPPPPPPLLPKKFIGAVKSTETVSKSEPSHDYSNTDTLQSSQVSVENSESACPYNDLPAKNVEKAEKDGELMFHKKLFIFDHSKKIYAVIQNSWLLLYGSKSSSKPFYALHLRYYDAEKDKADLNELEDSRKETFTLKIKKKAPFKVFHTLNKDKIFNFTAESSKERRQWVCSIKKEHSVAVASDYLGVESTPNQDDLDNGENIYDVVNICHQDNVPKKEEKVAGPALPLKPRILEPPRSSRSSVSSEMEIYDELVIKKPTSESDVSDNEDYCELDQFLVNRGKGVIANGTGNTNTQPVVTNKIEKKPETPPPLPRLRKPVVEKEEEIEEENTYEEFYVTPTTMIAETPKVNISSSVMKITRNTIKSEIMSSNFETFSRNSKIETFQASPSKDPPQASFQLKSDEVPVIPIENKTDQNKSELPMVLLKPTKENEESDTKVRKKKTPSIAIQKRQKMLFKQ</sequence>
<dbReference type="SUPFAM" id="SSF50729">
    <property type="entry name" value="PH domain-like"/>
    <property type="match status" value="1"/>
</dbReference>